<proteinExistence type="predicted"/>
<sequence>MRGAKPPPDNLTDAYAQSEELEGNVMGIAEMRIIALMMLMPLS</sequence>
<protein>
    <submittedName>
        <fullName evidence="1">Uncharacterized protein</fullName>
    </submittedName>
</protein>
<gene>
    <name evidence="1" type="ORF">HMPREF0762_00022</name>
</gene>
<dbReference type="AlphaFoldDB" id="D0WE00"/>
<dbReference type="EMBL" id="ACUX02000004">
    <property type="protein sequence ID" value="EEZ61938.1"/>
    <property type="molecule type" value="Genomic_DNA"/>
</dbReference>
<dbReference type="HOGENOM" id="CLU_3239698_0_0_11"/>
<dbReference type="Proteomes" id="UP000006001">
    <property type="component" value="Unassembled WGS sequence"/>
</dbReference>
<name>D0WE00_SLAES</name>
<evidence type="ECO:0000313" key="1">
    <source>
        <dbReference type="EMBL" id="EEZ61938.1"/>
    </source>
</evidence>
<accession>D0WE00</accession>
<organism evidence="1 2">
    <name type="scientific">Slackia exigua (strain ATCC 700122 / DSM 15923 / CIP 105133 / JCM 11022 / KCTC 5966 / S-7)</name>
    <dbReference type="NCBI Taxonomy" id="649764"/>
    <lineage>
        <taxon>Bacteria</taxon>
        <taxon>Bacillati</taxon>
        <taxon>Actinomycetota</taxon>
        <taxon>Coriobacteriia</taxon>
        <taxon>Eggerthellales</taxon>
        <taxon>Eggerthellaceae</taxon>
        <taxon>Slackia</taxon>
    </lineage>
</organism>
<comment type="caution">
    <text evidence="1">The sequence shown here is derived from an EMBL/GenBank/DDBJ whole genome shotgun (WGS) entry which is preliminary data.</text>
</comment>
<reference evidence="1" key="1">
    <citation type="submission" date="2009-10" db="EMBL/GenBank/DDBJ databases">
        <authorList>
            <person name="Weinstock G."/>
            <person name="Sodergren E."/>
            <person name="Clifton S."/>
            <person name="Fulton L."/>
            <person name="Fulton B."/>
            <person name="Courtney L."/>
            <person name="Fronick C."/>
            <person name="Harrison M."/>
            <person name="Strong C."/>
            <person name="Farmer C."/>
            <person name="Delahaunty K."/>
            <person name="Markovic C."/>
            <person name="Hall O."/>
            <person name="Minx P."/>
            <person name="Tomlinson C."/>
            <person name="Mitreva M."/>
            <person name="Nelson J."/>
            <person name="Hou S."/>
            <person name="Wollam A."/>
            <person name="Pepin K.H."/>
            <person name="Johnson M."/>
            <person name="Bhonagiri V."/>
            <person name="Nash W.E."/>
            <person name="Warren W."/>
            <person name="Chinwalla A."/>
            <person name="Mardis E.R."/>
            <person name="Wilson R.K."/>
        </authorList>
    </citation>
    <scope>NUCLEOTIDE SEQUENCE [LARGE SCALE GENOMIC DNA]</scope>
    <source>
        <strain evidence="1">ATCC 700122</strain>
    </source>
</reference>
<evidence type="ECO:0000313" key="2">
    <source>
        <dbReference type="Proteomes" id="UP000006001"/>
    </source>
</evidence>
<keyword evidence="2" id="KW-1185">Reference proteome</keyword>